<feature type="transmembrane region" description="Helical" evidence="1">
    <location>
        <begin position="92"/>
        <end position="111"/>
    </location>
</feature>
<dbReference type="EMBL" id="FNEK01000004">
    <property type="protein sequence ID" value="SDI58679.1"/>
    <property type="molecule type" value="Genomic_DNA"/>
</dbReference>
<keyword evidence="1" id="KW-0812">Transmembrane</keyword>
<organism evidence="2 3">
    <name type="scientific">Aliiruegeria lutimaris</name>
    <dbReference type="NCBI Taxonomy" id="571298"/>
    <lineage>
        <taxon>Bacteria</taxon>
        <taxon>Pseudomonadati</taxon>
        <taxon>Pseudomonadota</taxon>
        <taxon>Alphaproteobacteria</taxon>
        <taxon>Rhodobacterales</taxon>
        <taxon>Roseobacteraceae</taxon>
        <taxon>Aliiruegeria</taxon>
    </lineage>
</organism>
<name>A0A1G8LSJ3_9RHOB</name>
<keyword evidence="1" id="KW-1133">Transmembrane helix</keyword>
<proteinExistence type="predicted"/>
<dbReference type="Proteomes" id="UP000199382">
    <property type="component" value="Unassembled WGS sequence"/>
</dbReference>
<keyword evidence="3" id="KW-1185">Reference proteome</keyword>
<dbReference type="STRING" id="571298.SAMN04488026_1004133"/>
<sequence>MSNPQMNDFSGRLRRIEKIQRRGGGFEATGTLGQSYYTKLRLRHQRRPLLRPAVVFVFVIMLFKGGLLAAIGAEAYTQKLSVLHQGDTVEKIGAFIMAIDPFTATIAKMIAPIIGG</sequence>
<reference evidence="2 3" key="1">
    <citation type="submission" date="2016-10" db="EMBL/GenBank/DDBJ databases">
        <authorList>
            <person name="de Groot N.N."/>
        </authorList>
    </citation>
    <scope>NUCLEOTIDE SEQUENCE [LARGE SCALE GENOMIC DNA]</scope>
    <source>
        <strain evidence="2 3">DSM 25294</strain>
    </source>
</reference>
<protein>
    <submittedName>
        <fullName evidence="2">Uncharacterized protein</fullName>
    </submittedName>
</protein>
<evidence type="ECO:0000256" key="1">
    <source>
        <dbReference type="SAM" id="Phobius"/>
    </source>
</evidence>
<gene>
    <name evidence="2" type="ORF">SAMN04488026_1004133</name>
</gene>
<accession>A0A1G8LSJ3</accession>
<keyword evidence="1" id="KW-0472">Membrane</keyword>
<evidence type="ECO:0000313" key="3">
    <source>
        <dbReference type="Proteomes" id="UP000199382"/>
    </source>
</evidence>
<feature type="transmembrane region" description="Helical" evidence="1">
    <location>
        <begin position="49"/>
        <end position="72"/>
    </location>
</feature>
<evidence type="ECO:0000313" key="2">
    <source>
        <dbReference type="EMBL" id="SDI58679.1"/>
    </source>
</evidence>
<dbReference type="AlphaFoldDB" id="A0A1G8LSJ3"/>